<reference evidence="10 11" key="1">
    <citation type="journal article" date="2018" name="Nat. Biotechnol.">
        <title>A standardized bacterial taxonomy based on genome phylogeny substantially revises the tree of life.</title>
        <authorList>
            <person name="Parks D.H."/>
            <person name="Chuvochina M."/>
            <person name="Waite D.W."/>
            <person name="Rinke C."/>
            <person name="Skarshewski A."/>
            <person name="Chaumeil P.A."/>
            <person name="Hugenholtz P."/>
        </authorList>
    </citation>
    <scope>NUCLEOTIDE SEQUENCE [LARGE SCALE GENOMIC DNA]</scope>
    <source>
        <strain evidence="10">UBA8739</strain>
    </source>
</reference>
<name>A0A3B9IK78_9PROT</name>
<dbReference type="InterPro" id="IPR026022">
    <property type="entry name" value="PhoU_dom"/>
</dbReference>
<dbReference type="GO" id="GO:0045936">
    <property type="term" value="P:negative regulation of phosphate metabolic process"/>
    <property type="evidence" value="ECO:0007669"/>
    <property type="project" value="InterPro"/>
</dbReference>
<feature type="domain" description="PhoU" evidence="9">
    <location>
        <begin position="127"/>
        <end position="211"/>
    </location>
</feature>
<dbReference type="FunFam" id="1.20.58.220:FF:000004">
    <property type="entry name" value="Phosphate-specific transport system accessory protein PhoU"/>
    <property type="match status" value="1"/>
</dbReference>
<dbReference type="InterPro" id="IPR028366">
    <property type="entry name" value="PhoU"/>
</dbReference>
<organism evidence="10 11">
    <name type="scientific">Tistrella mobilis</name>
    <dbReference type="NCBI Taxonomy" id="171437"/>
    <lineage>
        <taxon>Bacteria</taxon>
        <taxon>Pseudomonadati</taxon>
        <taxon>Pseudomonadota</taxon>
        <taxon>Alphaproteobacteria</taxon>
        <taxon>Geminicoccales</taxon>
        <taxon>Geminicoccaceae</taxon>
        <taxon>Tistrella</taxon>
    </lineage>
</organism>
<dbReference type="InterPro" id="IPR038078">
    <property type="entry name" value="PhoU-like_sf"/>
</dbReference>
<sequence length="241" mass="26706">MPISGQHIVKSFDEEIARLGNDIVRMGGQVEAQIDLAMRAIASRDSELASDVVAGDTKVDGLEDMIEEQVVRLFALRAPVANDLRLAFASLRIAAELERMGDLAKNAAKRAIILNQSAPVRPVHVLPRMAAVVQRMLKDVLDAFVERDAGRARAVWQNDAEVDELHNSLFRELLTYMMEDPRHITACTHMLFIAKNIERMGDHTTNIAEQVIFVVEGTKPDTARPKAETVLDRSGDAVLDD</sequence>
<accession>A0A3B9IK78</accession>
<evidence type="ECO:0000256" key="3">
    <source>
        <dbReference type="ARBA" id="ARBA00011738"/>
    </source>
</evidence>
<dbReference type="Gene3D" id="1.20.58.220">
    <property type="entry name" value="Phosphate transport system protein phou homolog 2, domain 2"/>
    <property type="match status" value="1"/>
</dbReference>
<evidence type="ECO:0000313" key="10">
    <source>
        <dbReference type="EMBL" id="HAE47619.1"/>
    </source>
</evidence>
<dbReference type="PIRSF" id="PIRSF003107">
    <property type="entry name" value="PhoU"/>
    <property type="match status" value="1"/>
</dbReference>
<keyword evidence="6 8" id="KW-0592">Phosphate transport</keyword>
<comment type="caution">
    <text evidence="10">The sequence shown here is derived from an EMBL/GenBank/DDBJ whole genome shotgun (WGS) entry which is preliminary data.</text>
</comment>
<dbReference type="PANTHER" id="PTHR42930">
    <property type="entry name" value="PHOSPHATE-SPECIFIC TRANSPORT SYSTEM ACCESSORY PROTEIN PHOU"/>
    <property type="match status" value="1"/>
</dbReference>
<dbReference type="RefSeq" id="WP_014747024.1">
    <property type="nucleotide sequence ID" value="NZ_CP121034.1"/>
</dbReference>
<evidence type="ECO:0000256" key="5">
    <source>
        <dbReference type="ARBA" id="ARBA00022490"/>
    </source>
</evidence>
<dbReference type="EMBL" id="DMAI01000144">
    <property type="protein sequence ID" value="HAE47619.1"/>
    <property type="molecule type" value="Genomic_DNA"/>
</dbReference>
<dbReference type="NCBIfam" id="TIGR02135">
    <property type="entry name" value="phoU_full"/>
    <property type="match status" value="1"/>
</dbReference>
<protein>
    <recommendedName>
        <fullName evidence="8">Phosphate-specific transport system accessory protein PhoU</fullName>
    </recommendedName>
</protein>
<evidence type="ECO:0000256" key="1">
    <source>
        <dbReference type="ARBA" id="ARBA00004496"/>
    </source>
</evidence>
<comment type="subunit">
    <text evidence="3 8">Homodimer.</text>
</comment>
<comment type="subcellular location">
    <subcellularLocation>
        <location evidence="1 8">Cytoplasm</location>
    </subcellularLocation>
</comment>
<comment type="similarity">
    <text evidence="2 8">Belongs to the PhoU family.</text>
</comment>
<keyword evidence="4 8" id="KW-0813">Transport</keyword>
<evidence type="ECO:0000256" key="4">
    <source>
        <dbReference type="ARBA" id="ARBA00022448"/>
    </source>
</evidence>
<evidence type="ECO:0000259" key="9">
    <source>
        <dbReference type="Pfam" id="PF01895"/>
    </source>
</evidence>
<dbReference type="AlphaFoldDB" id="A0A3B9IK78"/>
<evidence type="ECO:0000256" key="8">
    <source>
        <dbReference type="PIRNR" id="PIRNR003107"/>
    </source>
</evidence>
<gene>
    <name evidence="10" type="primary">phoU</name>
    <name evidence="10" type="ORF">DCK97_09390</name>
</gene>
<proteinExistence type="inferred from homology"/>
<keyword evidence="5 8" id="KW-0963">Cytoplasm</keyword>
<dbReference type="PANTHER" id="PTHR42930:SF3">
    <property type="entry name" value="PHOSPHATE-SPECIFIC TRANSPORT SYSTEM ACCESSORY PROTEIN PHOU"/>
    <property type="match status" value="1"/>
</dbReference>
<dbReference type="Pfam" id="PF01895">
    <property type="entry name" value="PhoU"/>
    <property type="match status" value="2"/>
</dbReference>
<dbReference type="GO" id="GO:0005737">
    <property type="term" value="C:cytoplasm"/>
    <property type="evidence" value="ECO:0007669"/>
    <property type="project" value="UniProtKB-SubCell"/>
</dbReference>
<dbReference type="GO" id="GO:0006817">
    <property type="term" value="P:phosphate ion transport"/>
    <property type="evidence" value="ECO:0007669"/>
    <property type="project" value="UniProtKB-KW"/>
</dbReference>
<dbReference type="GO" id="GO:0030643">
    <property type="term" value="P:intracellular phosphate ion homeostasis"/>
    <property type="evidence" value="ECO:0007669"/>
    <property type="project" value="InterPro"/>
</dbReference>
<evidence type="ECO:0000256" key="6">
    <source>
        <dbReference type="ARBA" id="ARBA00022592"/>
    </source>
</evidence>
<feature type="domain" description="PhoU" evidence="9">
    <location>
        <begin position="23"/>
        <end position="110"/>
    </location>
</feature>
<dbReference type="SUPFAM" id="SSF109755">
    <property type="entry name" value="PhoU-like"/>
    <property type="match status" value="1"/>
</dbReference>
<evidence type="ECO:0000256" key="2">
    <source>
        <dbReference type="ARBA" id="ARBA00008107"/>
    </source>
</evidence>
<evidence type="ECO:0000313" key="11">
    <source>
        <dbReference type="Proteomes" id="UP000257706"/>
    </source>
</evidence>
<dbReference type="Proteomes" id="UP000257706">
    <property type="component" value="Unassembled WGS sequence"/>
</dbReference>
<dbReference type="OMA" id="YTSVFRE"/>
<comment type="function">
    <text evidence="7 8">Plays a role in the regulation of phosphate uptake.</text>
</comment>
<evidence type="ECO:0000256" key="7">
    <source>
        <dbReference type="ARBA" id="ARBA00056181"/>
    </source>
</evidence>